<dbReference type="RefSeq" id="WP_184949761.1">
    <property type="nucleotide sequence ID" value="NZ_BOMC01000011.1"/>
</dbReference>
<protein>
    <recommendedName>
        <fullName evidence="3">Nucleotidyltransferase-like protein</fullName>
    </recommendedName>
</protein>
<accession>A0A7W7CLU0</accession>
<dbReference type="InterPro" id="IPR043519">
    <property type="entry name" value="NT_sf"/>
</dbReference>
<proteinExistence type="predicted"/>
<reference evidence="1 2" key="1">
    <citation type="submission" date="2020-08" db="EMBL/GenBank/DDBJ databases">
        <title>Sequencing the genomes of 1000 actinobacteria strains.</title>
        <authorList>
            <person name="Klenk H.-P."/>
        </authorList>
    </citation>
    <scope>NUCLEOTIDE SEQUENCE [LARGE SCALE GENOMIC DNA]</scope>
    <source>
        <strain evidence="1 2">DSM 45518</strain>
    </source>
</reference>
<organism evidence="1 2">
    <name type="scientific">Paractinoplanes abujensis</name>
    <dbReference type="NCBI Taxonomy" id="882441"/>
    <lineage>
        <taxon>Bacteria</taxon>
        <taxon>Bacillati</taxon>
        <taxon>Actinomycetota</taxon>
        <taxon>Actinomycetes</taxon>
        <taxon>Micromonosporales</taxon>
        <taxon>Micromonosporaceae</taxon>
        <taxon>Paractinoplanes</taxon>
    </lineage>
</organism>
<dbReference type="EMBL" id="JACHMF010000001">
    <property type="protein sequence ID" value="MBB4690857.1"/>
    <property type="molecule type" value="Genomic_DNA"/>
</dbReference>
<dbReference type="AlphaFoldDB" id="A0A7W7CLU0"/>
<evidence type="ECO:0008006" key="3">
    <source>
        <dbReference type="Google" id="ProtNLM"/>
    </source>
</evidence>
<dbReference type="SUPFAM" id="SSF81301">
    <property type="entry name" value="Nucleotidyltransferase"/>
    <property type="match status" value="1"/>
</dbReference>
<evidence type="ECO:0000313" key="2">
    <source>
        <dbReference type="Proteomes" id="UP000542742"/>
    </source>
</evidence>
<gene>
    <name evidence="1" type="ORF">BKA14_001005</name>
</gene>
<dbReference type="Proteomes" id="UP000542742">
    <property type="component" value="Unassembled WGS sequence"/>
</dbReference>
<keyword evidence="2" id="KW-1185">Reference proteome</keyword>
<evidence type="ECO:0000313" key="1">
    <source>
        <dbReference type="EMBL" id="MBB4690857.1"/>
    </source>
</evidence>
<sequence length="246" mass="27070">MEIARTFADEADARAPGALTGLFLHGSLCWGEFFPGSDVDFVGVWAEPPDHAVLAEAHAATKERHPEMVFDGFHCTPADLAVPALTVGRRPAFFQGVFDSAGTIDINPVTWHELAERAVVVRGPLPPVHTDRAELRAFTRGNLDTYWRSTLKQVEEAGAEAFGIHDPSIAWVVLGVARLHHLLALDELTSKSGAGRYIVSHLDPRWHRIGREALRIRERPGDPALYDDPTARGQDASDFLRWAVTS</sequence>
<comment type="caution">
    <text evidence="1">The sequence shown here is derived from an EMBL/GenBank/DDBJ whole genome shotgun (WGS) entry which is preliminary data.</text>
</comment>
<name>A0A7W7CLU0_9ACTN</name>